<dbReference type="AlphaFoldDB" id="A0A0D6L4D5"/>
<name>A0A0D6L4D5_9BILA</name>
<dbReference type="SUPFAM" id="SSF56784">
    <property type="entry name" value="HAD-like"/>
    <property type="match status" value="1"/>
</dbReference>
<evidence type="ECO:0000313" key="2">
    <source>
        <dbReference type="EMBL" id="EPB65774.1"/>
    </source>
</evidence>
<protein>
    <recommendedName>
        <fullName evidence="4">IC domain protein, HAD ATPase, P-type family</fullName>
    </recommendedName>
</protein>
<accession>A0A0D6L4D5</accession>
<dbReference type="InterPro" id="IPR023214">
    <property type="entry name" value="HAD_sf"/>
</dbReference>
<dbReference type="InterPro" id="IPR023299">
    <property type="entry name" value="ATPase_P-typ_cyto_dom_N"/>
</dbReference>
<evidence type="ECO:0000256" key="1">
    <source>
        <dbReference type="ARBA" id="ARBA00004141"/>
    </source>
</evidence>
<dbReference type="Gene3D" id="3.40.1110.10">
    <property type="entry name" value="Calcium-transporting ATPase, cytoplasmic domain N"/>
    <property type="match status" value="1"/>
</dbReference>
<proteinExistence type="predicted"/>
<dbReference type="InterPro" id="IPR036412">
    <property type="entry name" value="HAD-like_sf"/>
</dbReference>
<dbReference type="GO" id="GO:0000166">
    <property type="term" value="F:nucleotide binding"/>
    <property type="evidence" value="ECO:0007669"/>
    <property type="project" value="InterPro"/>
</dbReference>
<comment type="subcellular location">
    <subcellularLocation>
        <location evidence="1">Membrane</location>
        <topology evidence="1">Multi-pass membrane protein</topology>
    </subcellularLocation>
</comment>
<dbReference type="Gene3D" id="3.40.50.1000">
    <property type="entry name" value="HAD superfamily/HAD-like"/>
    <property type="match status" value="1"/>
</dbReference>
<dbReference type="PANTHER" id="PTHR42861">
    <property type="entry name" value="CALCIUM-TRANSPORTING ATPASE"/>
    <property type="match status" value="1"/>
</dbReference>
<dbReference type="Proteomes" id="UP000054495">
    <property type="component" value="Unassembled WGS sequence"/>
</dbReference>
<organism evidence="2 3">
    <name type="scientific">Ancylostoma ceylanicum</name>
    <dbReference type="NCBI Taxonomy" id="53326"/>
    <lineage>
        <taxon>Eukaryota</taxon>
        <taxon>Metazoa</taxon>
        <taxon>Ecdysozoa</taxon>
        <taxon>Nematoda</taxon>
        <taxon>Chromadorea</taxon>
        <taxon>Rhabditida</taxon>
        <taxon>Rhabditina</taxon>
        <taxon>Rhabditomorpha</taxon>
        <taxon>Strongyloidea</taxon>
        <taxon>Ancylostomatidae</taxon>
        <taxon>Ancylostomatinae</taxon>
        <taxon>Ancylostoma</taxon>
    </lineage>
</organism>
<dbReference type="EMBL" id="KE127135">
    <property type="protein sequence ID" value="EPB65774.1"/>
    <property type="molecule type" value="Genomic_DNA"/>
</dbReference>
<dbReference type="GO" id="GO:0005388">
    <property type="term" value="F:P-type calcium transporter activity"/>
    <property type="evidence" value="ECO:0007669"/>
    <property type="project" value="UniProtKB-EC"/>
</dbReference>
<dbReference type="GO" id="GO:0016020">
    <property type="term" value="C:membrane"/>
    <property type="evidence" value="ECO:0007669"/>
    <property type="project" value="UniProtKB-SubCell"/>
</dbReference>
<dbReference type="SUPFAM" id="SSF81660">
    <property type="entry name" value="Metal cation-transporting ATPase, ATP-binding domain N"/>
    <property type="match status" value="1"/>
</dbReference>
<reference evidence="2 3" key="1">
    <citation type="submission" date="2013-05" db="EMBL/GenBank/DDBJ databases">
        <title>Draft genome of the parasitic nematode Anyclostoma ceylanicum.</title>
        <authorList>
            <person name="Mitreva M."/>
        </authorList>
    </citation>
    <scope>NUCLEOTIDE SEQUENCE [LARGE SCALE GENOMIC DNA]</scope>
</reference>
<evidence type="ECO:0008006" key="4">
    <source>
        <dbReference type="Google" id="ProtNLM"/>
    </source>
</evidence>
<evidence type="ECO:0000313" key="3">
    <source>
        <dbReference type="Proteomes" id="UP000054495"/>
    </source>
</evidence>
<dbReference type="Pfam" id="PF13246">
    <property type="entry name" value="Cation_ATPase"/>
    <property type="match status" value="1"/>
</dbReference>
<keyword evidence="3" id="KW-1185">Reference proteome</keyword>
<sequence>MWSSEPVPFDPMEKTLHRVYEQTQQSDKRREYLMFHEYPLEGKPPMMTHLFENKQKERIIAAKGAPEAILNVCTLPEQEKERIRVLIREFGLQGYRVLGVAGTDFKGEDFPKRQQEFEFGFIGLVVFYDPPKKGIDEVFRQVYDAGIKVKVITGDNADTTKSIAQQAGIVNTAEIADGKELIKYTEEQLMRAAEKKGLVYPDVPRSEISRCECTEKTR</sequence>
<gene>
    <name evidence="2" type="ORF">ANCCEY_15158</name>
</gene>